<keyword evidence="2" id="KW-1133">Transmembrane helix</keyword>
<evidence type="ECO:0000313" key="4">
    <source>
        <dbReference type="RefSeq" id="XP_027768420.1"/>
    </source>
</evidence>
<keyword evidence="2" id="KW-0472">Membrane</keyword>
<sequence length="119" mass="13092">MASLHCPFQFILGFHRPLHRPQTSFITSTRDASPTQFNIRFNNVLNVYQRQRLLPISKSSTNPSGGPEKSKNASSPPLATILAGILVFCAVCWIVGSIVLWLISLITNVLASKLNQCAL</sequence>
<evidence type="ECO:0000256" key="1">
    <source>
        <dbReference type="SAM" id="MobiDB-lite"/>
    </source>
</evidence>
<protein>
    <submittedName>
        <fullName evidence="4">Uncharacterized protein LOC114074504</fullName>
    </submittedName>
</protein>
<name>A0ABM1UY52_SOLPN</name>
<organism evidence="3 4">
    <name type="scientific">Solanum pennellii</name>
    <name type="common">Tomato</name>
    <name type="synonym">Lycopersicon pennellii</name>
    <dbReference type="NCBI Taxonomy" id="28526"/>
    <lineage>
        <taxon>Eukaryota</taxon>
        <taxon>Viridiplantae</taxon>
        <taxon>Streptophyta</taxon>
        <taxon>Embryophyta</taxon>
        <taxon>Tracheophyta</taxon>
        <taxon>Spermatophyta</taxon>
        <taxon>Magnoliopsida</taxon>
        <taxon>eudicotyledons</taxon>
        <taxon>Gunneridae</taxon>
        <taxon>Pentapetalae</taxon>
        <taxon>asterids</taxon>
        <taxon>lamiids</taxon>
        <taxon>Solanales</taxon>
        <taxon>Solanaceae</taxon>
        <taxon>Solanoideae</taxon>
        <taxon>Solaneae</taxon>
        <taxon>Solanum</taxon>
        <taxon>Solanum subgen. Lycopersicon</taxon>
    </lineage>
</organism>
<accession>A0ABM1UY52</accession>
<reference evidence="3" key="1">
    <citation type="journal article" date="2014" name="Nat. Genet.">
        <title>The genome of the stress-tolerant wild tomato species Solanum pennellii.</title>
        <authorList>
            <person name="Bolger A."/>
            <person name="Scossa F."/>
            <person name="Bolger M.E."/>
            <person name="Lanz C."/>
            <person name="Maumus F."/>
            <person name="Tohge T."/>
            <person name="Quesneville H."/>
            <person name="Alseekh S."/>
            <person name="Sorensen I."/>
            <person name="Lichtenstein G."/>
            <person name="Fich E.A."/>
            <person name="Conte M."/>
            <person name="Keller H."/>
            <person name="Schneeberger K."/>
            <person name="Schwacke R."/>
            <person name="Ofner I."/>
            <person name="Vrebalov J."/>
            <person name="Xu Y."/>
            <person name="Osorio S."/>
            <person name="Aflitos S.A."/>
            <person name="Schijlen E."/>
            <person name="Jimenez-Gomez J.M."/>
            <person name="Ryngajllo M."/>
            <person name="Kimura S."/>
            <person name="Kumar R."/>
            <person name="Koenig D."/>
            <person name="Headland L.R."/>
            <person name="Maloof J.N."/>
            <person name="Sinha N."/>
            <person name="van Ham R.C."/>
            <person name="Lankhorst R.K."/>
            <person name="Mao L."/>
            <person name="Vogel A."/>
            <person name="Arsova B."/>
            <person name="Panstruga R."/>
            <person name="Fei Z."/>
            <person name="Rose J.K."/>
            <person name="Zamir D."/>
            <person name="Carrari F."/>
            <person name="Giovannoni J.J."/>
            <person name="Weigel D."/>
            <person name="Usadel B."/>
            <person name="Fernie A.R."/>
        </authorList>
    </citation>
    <scope>NUCLEOTIDE SEQUENCE [LARGE SCALE GENOMIC DNA]</scope>
    <source>
        <strain evidence="3">cv. LA0716</strain>
    </source>
</reference>
<evidence type="ECO:0000313" key="3">
    <source>
        <dbReference type="Proteomes" id="UP000694930"/>
    </source>
</evidence>
<keyword evidence="3" id="KW-1185">Reference proteome</keyword>
<feature type="region of interest" description="Disordered" evidence="1">
    <location>
        <begin position="56"/>
        <end position="76"/>
    </location>
</feature>
<dbReference type="RefSeq" id="XP_027768420.1">
    <property type="nucleotide sequence ID" value="XM_027912619.1"/>
</dbReference>
<dbReference type="Proteomes" id="UP000694930">
    <property type="component" value="Chromosome 10"/>
</dbReference>
<reference evidence="4" key="2">
    <citation type="submission" date="2025-08" db="UniProtKB">
        <authorList>
            <consortium name="RefSeq"/>
        </authorList>
    </citation>
    <scope>IDENTIFICATION</scope>
</reference>
<evidence type="ECO:0000256" key="2">
    <source>
        <dbReference type="SAM" id="Phobius"/>
    </source>
</evidence>
<proteinExistence type="predicted"/>
<gene>
    <name evidence="4" type="primary">LOC114074504</name>
</gene>
<dbReference type="GeneID" id="114074504"/>
<feature type="transmembrane region" description="Helical" evidence="2">
    <location>
        <begin position="78"/>
        <end position="103"/>
    </location>
</feature>
<keyword evidence="2" id="KW-0812">Transmembrane</keyword>